<dbReference type="Proteomes" id="UP000499080">
    <property type="component" value="Unassembled WGS sequence"/>
</dbReference>
<proteinExistence type="predicted"/>
<sequence length="146" mass="16204">MPFPLASPGTRVPSLQQPLLCMAVCREANLLAAQQCSHGGALIKGRVGPRRTMAPPSESEALIMEMWENATPLFYGGWRITEMLVKVQSPRVKGRVERPGSPEWDPNECCRTVMPLVGERGRIWFRIQSGIFGKVFTGLMDGCRMS</sequence>
<protein>
    <submittedName>
        <fullName evidence="1">Uncharacterized protein</fullName>
    </submittedName>
</protein>
<evidence type="ECO:0000313" key="1">
    <source>
        <dbReference type="EMBL" id="GBM32268.1"/>
    </source>
</evidence>
<keyword evidence="2" id="KW-1185">Reference proteome</keyword>
<evidence type="ECO:0000313" key="2">
    <source>
        <dbReference type="Proteomes" id="UP000499080"/>
    </source>
</evidence>
<dbReference type="AlphaFoldDB" id="A0A4Y2EVQ6"/>
<reference evidence="1 2" key="1">
    <citation type="journal article" date="2019" name="Sci. Rep.">
        <title>Orb-weaving spider Araneus ventricosus genome elucidates the spidroin gene catalogue.</title>
        <authorList>
            <person name="Kono N."/>
            <person name="Nakamura H."/>
            <person name="Ohtoshi R."/>
            <person name="Moran D.A.P."/>
            <person name="Shinohara A."/>
            <person name="Yoshida Y."/>
            <person name="Fujiwara M."/>
            <person name="Mori M."/>
            <person name="Tomita M."/>
            <person name="Arakawa K."/>
        </authorList>
    </citation>
    <scope>NUCLEOTIDE SEQUENCE [LARGE SCALE GENOMIC DNA]</scope>
</reference>
<organism evidence="1 2">
    <name type="scientific">Araneus ventricosus</name>
    <name type="common">Orbweaver spider</name>
    <name type="synonym">Epeira ventricosa</name>
    <dbReference type="NCBI Taxonomy" id="182803"/>
    <lineage>
        <taxon>Eukaryota</taxon>
        <taxon>Metazoa</taxon>
        <taxon>Ecdysozoa</taxon>
        <taxon>Arthropoda</taxon>
        <taxon>Chelicerata</taxon>
        <taxon>Arachnida</taxon>
        <taxon>Araneae</taxon>
        <taxon>Araneomorphae</taxon>
        <taxon>Entelegynae</taxon>
        <taxon>Araneoidea</taxon>
        <taxon>Araneidae</taxon>
        <taxon>Araneus</taxon>
    </lineage>
</organism>
<dbReference type="OrthoDB" id="10604649at2759"/>
<accession>A0A4Y2EVQ6</accession>
<comment type="caution">
    <text evidence="1">The sequence shown here is derived from an EMBL/GenBank/DDBJ whole genome shotgun (WGS) entry which is preliminary data.</text>
</comment>
<name>A0A4Y2EVQ6_ARAVE</name>
<gene>
    <name evidence="1" type="ORF">AVEN_275036_1</name>
</gene>
<dbReference type="EMBL" id="BGPR01000703">
    <property type="protein sequence ID" value="GBM32268.1"/>
    <property type="molecule type" value="Genomic_DNA"/>
</dbReference>